<evidence type="ECO:0000313" key="3">
    <source>
        <dbReference type="Proteomes" id="UP001432027"/>
    </source>
</evidence>
<keyword evidence="3" id="KW-1185">Reference proteome</keyword>
<feature type="region of interest" description="Disordered" evidence="1">
    <location>
        <begin position="50"/>
        <end position="76"/>
    </location>
</feature>
<protein>
    <submittedName>
        <fullName evidence="2">Uncharacterized protein</fullName>
    </submittedName>
</protein>
<reference evidence="2" key="1">
    <citation type="submission" date="2023-10" db="EMBL/GenBank/DDBJ databases">
        <title>Genome assembly of Pristionchus species.</title>
        <authorList>
            <person name="Yoshida K."/>
            <person name="Sommer R.J."/>
        </authorList>
    </citation>
    <scope>NUCLEOTIDE SEQUENCE</scope>
    <source>
        <strain evidence="2">RS0144</strain>
    </source>
</reference>
<organism evidence="2 3">
    <name type="scientific">Pristionchus entomophagus</name>
    <dbReference type="NCBI Taxonomy" id="358040"/>
    <lineage>
        <taxon>Eukaryota</taxon>
        <taxon>Metazoa</taxon>
        <taxon>Ecdysozoa</taxon>
        <taxon>Nematoda</taxon>
        <taxon>Chromadorea</taxon>
        <taxon>Rhabditida</taxon>
        <taxon>Rhabditina</taxon>
        <taxon>Diplogasteromorpha</taxon>
        <taxon>Diplogasteroidea</taxon>
        <taxon>Neodiplogasteridae</taxon>
        <taxon>Pristionchus</taxon>
    </lineage>
</organism>
<accession>A0AAV5U8E1</accession>
<name>A0AAV5U8E1_9BILA</name>
<dbReference type="AlphaFoldDB" id="A0AAV5U8E1"/>
<gene>
    <name evidence="2" type="ORF">PENTCL1PPCAC_24828</name>
</gene>
<feature type="compositionally biased region" description="Polar residues" evidence="1">
    <location>
        <begin position="7"/>
        <end position="23"/>
    </location>
</feature>
<dbReference type="Proteomes" id="UP001432027">
    <property type="component" value="Unassembled WGS sequence"/>
</dbReference>
<dbReference type="EMBL" id="BTSX01000005">
    <property type="protein sequence ID" value="GMT02654.1"/>
    <property type="molecule type" value="Genomic_DNA"/>
</dbReference>
<feature type="non-terminal residue" evidence="2">
    <location>
        <position position="1"/>
    </location>
</feature>
<proteinExistence type="predicted"/>
<feature type="region of interest" description="Disordered" evidence="1">
    <location>
        <begin position="1"/>
        <end position="29"/>
    </location>
</feature>
<evidence type="ECO:0000256" key="1">
    <source>
        <dbReference type="SAM" id="MobiDB-lite"/>
    </source>
</evidence>
<sequence length="91" mass="10926">TRREGVCQSTHSEMHSSRLSGNTRARPRSWRSTCMRLDSARVASAWAARFRGESQPCQRQQEWRRKSAPRSDPPWGTRFDWRIEKRRVRRR</sequence>
<comment type="caution">
    <text evidence="2">The sequence shown here is derived from an EMBL/GenBank/DDBJ whole genome shotgun (WGS) entry which is preliminary data.</text>
</comment>
<evidence type="ECO:0000313" key="2">
    <source>
        <dbReference type="EMBL" id="GMT02654.1"/>
    </source>
</evidence>